<protein>
    <recommendedName>
        <fullName evidence="3">HTH araC/xylS-type domain-containing protein</fullName>
    </recommendedName>
</protein>
<proteinExistence type="predicted"/>
<dbReference type="InterPro" id="IPR009057">
    <property type="entry name" value="Homeodomain-like_sf"/>
</dbReference>
<evidence type="ECO:0000256" key="1">
    <source>
        <dbReference type="ARBA" id="ARBA00023015"/>
    </source>
</evidence>
<dbReference type="SMART" id="SM00342">
    <property type="entry name" value="HTH_ARAC"/>
    <property type="match status" value="1"/>
</dbReference>
<organism evidence="4 5">
    <name type="scientific">Acinetobacter larvae</name>
    <dbReference type="NCBI Taxonomy" id="1789224"/>
    <lineage>
        <taxon>Bacteria</taxon>
        <taxon>Pseudomonadati</taxon>
        <taxon>Pseudomonadota</taxon>
        <taxon>Gammaproteobacteria</taxon>
        <taxon>Moraxellales</taxon>
        <taxon>Moraxellaceae</taxon>
        <taxon>Acinetobacter</taxon>
    </lineage>
</organism>
<dbReference type="GO" id="GO:0043565">
    <property type="term" value="F:sequence-specific DNA binding"/>
    <property type="evidence" value="ECO:0007669"/>
    <property type="project" value="InterPro"/>
</dbReference>
<keyword evidence="2" id="KW-0804">Transcription</keyword>
<dbReference type="RefSeq" id="WP_067555889.1">
    <property type="nucleotide sequence ID" value="NZ_CP016895.1"/>
</dbReference>
<dbReference type="PANTHER" id="PTHR47893">
    <property type="entry name" value="REGULATORY PROTEIN PCHR"/>
    <property type="match status" value="1"/>
</dbReference>
<dbReference type="Gene3D" id="1.10.10.60">
    <property type="entry name" value="Homeodomain-like"/>
    <property type="match status" value="1"/>
</dbReference>
<dbReference type="EMBL" id="CP016895">
    <property type="protein sequence ID" value="AOA58783.1"/>
    <property type="molecule type" value="Genomic_DNA"/>
</dbReference>
<dbReference type="PANTHER" id="PTHR47893:SF1">
    <property type="entry name" value="REGULATORY PROTEIN PCHR"/>
    <property type="match status" value="1"/>
</dbReference>
<dbReference type="STRING" id="1789224.BFG52_10760"/>
<dbReference type="GO" id="GO:0003700">
    <property type="term" value="F:DNA-binding transcription factor activity"/>
    <property type="evidence" value="ECO:0007669"/>
    <property type="project" value="InterPro"/>
</dbReference>
<evidence type="ECO:0000313" key="4">
    <source>
        <dbReference type="EMBL" id="AOA58783.1"/>
    </source>
</evidence>
<reference evidence="4 5" key="1">
    <citation type="submission" date="2016-08" db="EMBL/GenBank/DDBJ databases">
        <authorList>
            <person name="Seilhamer J.J."/>
        </authorList>
    </citation>
    <scope>NUCLEOTIDE SEQUENCE [LARGE SCALE GENOMIC DNA]</scope>
    <source>
        <strain evidence="4 5">BRTC-1</strain>
    </source>
</reference>
<dbReference type="PROSITE" id="PS01124">
    <property type="entry name" value="HTH_ARAC_FAMILY_2"/>
    <property type="match status" value="1"/>
</dbReference>
<sequence>MKVFDSHSIRAKLQHLKMQRDSVPDHFGQGYTDSIQIESGLSLAYTDYMATQHIVEHSDLDLAVPQLSITFALQGYSYYLAHAGEEFQFRAGSTMVTALHQVRAERHYFAKQAVRQLRLLLSPAFLAQYHFQDLQQQLEQTRSAQQWALQRTTPQMLHLAEHIIALSHADASHLDFKIAALSLVASQFKQLQRPDQPAFKISSADEEKLYAALEMMQRDYAQPLGLDYLCLSVAMNRFKFKQAFKALFNITPHQKLIQIRMQQARQRLAAGEHVSVVAYGVGYKHVSNFSAAFLQYYGYRPKALFHDDHRE</sequence>
<feature type="domain" description="HTH araC/xylS-type" evidence="3">
    <location>
        <begin position="210"/>
        <end position="307"/>
    </location>
</feature>
<keyword evidence="5" id="KW-1185">Reference proteome</keyword>
<dbReference type="KEGG" id="ala:BFG52_10760"/>
<name>A0A1B2M185_9GAMM</name>
<dbReference type="InterPro" id="IPR053142">
    <property type="entry name" value="PchR_regulatory_protein"/>
</dbReference>
<dbReference type="AlphaFoldDB" id="A0A1B2M185"/>
<dbReference type="OrthoDB" id="9809338at2"/>
<accession>A0A1B2M185</accession>
<evidence type="ECO:0000259" key="3">
    <source>
        <dbReference type="PROSITE" id="PS01124"/>
    </source>
</evidence>
<dbReference type="InterPro" id="IPR018060">
    <property type="entry name" value="HTH_AraC"/>
</dbReference>
<dbReference type="Pfam" id="PF12833">
    <property type="entry name" value="HTH_18"/>
    <property type="match status" value="1"/>
</dbReference>
<dbReference type="SUPFAM" id="SSF46689">
    <property type="entry name" value="Homeodomain-like"/>
    <property type="match status" value="2"/>
</dbReference>
<dbReference type="Proteomes" id="UP000093391">
    <property type="component" value="Chromosome"/>
</dbReference>
<gene>
    <name evidence="4" type="ORF">BFG52_10760</name>
</gene>
<keyword evidence="1" id="KW-0805">Transcription regulation</keyword>
<evidence type="ECO:0000256" key="2">
    <source>
        <dbReference type="ARBA" id="ARBA00023163"/>
    </source>
</evidence>
<evidence type="ECO:0000313" key="5">
    <source>
        <dbReference type="Proteomes" id="UP000093391"/>
    </source>
</evidence>